<evidence type="ECO:0000313" key="3">
    <source>
        <dbReference type="Proteomes" id="UP001057336"/>
    </source>
</evidence>
<gene>
    <name evidence="2" type="ORF">KCG53_09005</name>
</gene>
<proteinExistence type="predicted"/>
<keyword evidence="1" id="KW-1133">Transmembrane helix</keyword>
<feature type="transmembrane region" description="Helical" evidence="1">
    <location>
        <begin position="42"/>
        <end position="66"/>
    </location>
</feature>
<name>A0A9X9I4Q0_NEISU</name>
<dbReference type="AlphaFoldDB" id="A0A9X9I4Q0"/>
<evidence type="ECO:0000256" key="1">
    <source>
        <dbReference type="SAM" id="Phobius"/>
    </source>
</evidence>
<feature type="transmembrane region" description="Helical" evidence="1">
    <location>
        <begin position="139"/>
        <end position="158"/>
    </location>
</feature>
<reference evidence="2" key="1">
    <citation type="submission" date="2021-04" db="EMBL/GenBank/DDBJ databases">
        <title>Characterizing Neisseria spp. as novel respiratory pathobionts in bronchiectasis.</title>
        <authorList>
            <person name="Li L."/>
            <person name="Mac Aogain M."/>
            <person name="Xu T."/>
            <person name="Jaggi T.K."/>
            <person name="Chan L.Y."/>
            <person name="Keir H.R."/>
            <person name="Dicker A.J."/>
            <person name="Qu J."/>
            <person name="Liu Y."/>
            <person name="Chen H.S."/>
            <person name="Koh M.S."/>
            <person name="Ong T.H."/>
            <person name="Lim A.Y.H."/>
            <person name="Abisheganaden J."/>
            <person name="Low T.B."/>
            <person name="Oliver B.G."/>
            <person name="Tan N.S."/>
            <person name="Fang M."/>
            <person name="Chalmers J.D."/>
            <person name="Chotirmall S.H."/>
        </authorList>
    </citation>
    <scope>NUCLEOTIDE SEQUENCE</scope>
    <source>
        <strain evidence="2">CG0073</strain>
    </source>
</reference>
<keyword evidence="1" id="KW-0472">Membrane</keyword>
<keyword evidence="1" id="KW-0812">Transmembrane</keyword>
<feature type="transmembrane region" description="Helical" evidence="1">
    <location>
        <begin position="6"/>
        <end position="30"/>
    </location>
</feature>
<feature type="transmembrane region" description="Helical" evidence="1">
    <location>
        <begin position="86"/>
        <end position="105"/>
    </location>
</feature>
<dbReference type="EMBL" id="CP073118">
    <property type="protein sequence ID" value="UTG75337.1"/>
    <property type="molecule type" value="Genomic_DNA"/>
</dbReference>
<organism evidence="2 3">
    <name type="scientific">Neisseria subflava</name>
    <dbReference type="NCBI Taxonomy" id="28449"/>
    <lineage>
        <taxon>Bacteria</taxon>
        <taxon>Pseudomonadati</taxon>
        <taxon>Pseudomonadota</taxon>
        <taxon>Betaproteobacteria</taxon>
        <taxon>Neisseriales</taxon>
        <taxon>Neisseriaceae</taxon>
        <taxon>Neisseria</taxon>
    </lineage>
</organism>
<protein>
    <submittedName>
        <fullName evidence="2">Uncharacterized protein</fullName>
    </submittedName>
</protein>
<accession>A0A9X9I4Q0</accession>
<sequence length="169" mass="18811">MSPKQILIVAIRLVVLIGIVQTLGSIATIFAQTESMYDSKQISSVLMLYGLYLIAWLLLWCFPASIANRLLPEHLQTVQEAPKHPAPWLTTGIVLIGIYTVFQAIPDLIYQFSLYLFVQSIAIDTHTSVWANLGAQNQAGILANIAQLFIGIFLLFGAPKLSSWIRKRL</sequence>
<dbReference type="Proteomes" id="UP001057336">
    <property type="component" value="Chromosome"/>
</dbReference>
<evidence type="ECO:0000313" key="2">
    <source>
        <dbReference type="EMBL" id="UTG75337.1"/>
    </source>
</evidence>